<evidence type="ECO:0000313" key="1">
    <source>
        <dbReference type="EMBL" id="KAH3870414.1"/>
    </source>
</evidence>
<dbReference type="Proteomes" id="UP000828390">
    <property type="component" value="Unassembled WGS sequence"/>
</dbReference>
<sequence>MSKALAIKATGRIDRSGNNVKGNASALDKGFNGDWYKSQKGYFDQSRKARWSGMDQPFPDWK</sequence>
<dbReference type="EMBL" id="JAIWYP010000002">
    <property type="protein sequence ID" value="KAH3870414.1"/>
    <property type="molecule type" value="Genomic_DNA"/>
</dbReference>
<proteinExistence type="predicted"/>
<accession>A0A9D4M6W9</accession>
<organism evidence="1 2">
    <name type="scientific">Dreissena polymorpha</name>
    <name type="common">Zebra mussel</name>
    <name type="synonym">Mytilus polymorpha</name>
    <dbReference type="NCBI Taxonomy" id="45954"/>
    <lineage>
        <taxon>Eukaryota</taxon>
        <taxon>Metazoa</taxon>
        <taxon>Spiralia</taxon>
        <taxon>Lophotrochozoa</taxon>
        <taxon>Mollusca</taxon>
        <taxon>Bivalvia</taxon>
        <taxon>Autobranchia</taxon>
        <taxon>Heteroconchia</taxon>
        <taxon>Euheterodonta</taxon>
        <taxon>Imparidentia</taxon>
        <taxon>Neoheterodontei</taxon>
        <taxon>Myida</taxon>
        <taxon>Dreissenoidea</taxon>
        <taxon>Dreissenidae</taxon>
        <taxon>Dreissena</taxon>
    </lineage>
</organism>
<reference evidence="1" key="1">
    <citation type="journal article" date="2019" name="bioRxiv">
        <title>The Genome of the Zebra Mussel, Dreissena polymorpha: A Resource for Invasive Species Research.</title>
        <authorList>
            <person name="McCartney M.A."/>
            <person name="Auch B."/>
            <person name="Kono T."/>
            <person name="Mallez S."/>
            <person name="Zhang Y."/>
            <person name="Obille A."/>
            <person name="Becker A."/>
            <person name="Abrahante J.E."/>
            <person name="Garbe J."/>
            <person name="Badalamenti J.P."/>
            <person name="Herman A."/>
            <person name="Mangelson H."/>
            <person name="Liachko I."/>
            <person name="Sullivan S."/>
            <person name="Sone E.D."/>
            <person name="Koren S."/>
            <person name="Silverstein K.A.T."/>
            <person name="Beckman K.B."/>
            <person name="Gohl D.M."/>
        </authorList>
    </citation>
    <scope>NUCLEOTIDE SEQUENCE</scope>
    <source>
        <strain evidence="1">Duluth1</strain>
        <tissue evidence="1">Whole animal</tissue>
    </source>
</reference>
<reference evidence="1" key="2">
    <citation type="submission" date="2020-11" db="EMBL/GenBank/DDBJ databases">
        <authorList>
            <person name="McCartney M.A."/>
            <person name="Auch B."/>
            <person name="Kono T."/>
            <person name="Mallez S."/>
            <person name="Becker A."/>
            <person name="Gohl D.M."/>
            <person name="Silverstein K.A.T."/>
            <person name="Koren S."/>
            <person name="Bechman K.B."/>
            <person name="Herman A."/>
            <person name="Abrahante J.E."/>
            <person name="Garbe J."/>
        </authorList>
    </citation>
    <scope>NUCLEOTIDE SEQUENCE</scope>
    <source>
        <strain evidence="1">Duluth1</strain>
        <tissue evidence="1">Whole animal</tissue>
    </source>
</reference>
<protein>
    <submittedName>
        <fullName evidence="1">Uncharacterized protein</fullName>
    </submittedName>
</protein>
<comment type="caution">
    <text evidence="1">The sequence shown here is derived from an EMBL/GenBank/DDBJ whole genome shotgun (WGS) entry which is preliminary data.</text>
</comment>
<evidence type="ECO:0000313" key="2">
    <source>
        <dbReference type="Proteomes" id="UP000828390"/>
    </source>
</evidence>
<name>A0A9D4M6W9_DREPO</name>
<dbReference type="AlphaFoldDB" id="A0A9D4M6W9"/>
<gene>
    <name evidence="1" type="ORF">DPMN_033600</name>
</gene>
<keyword evidence="2" id="KW-1185">Reference proteome</keyword>